<dbReference type="InterPro" id="IPR036388">
    <property type="entry name" value="WH-like_DNA-bd_sf"/>
</dbReference>
<keyword evidence="2" id="KW-0238">DNA-binding</keyword>
<dbReference type="Pfam" id="PF01638">
    <property type="entry name" value="HxlR"/>
    <property type="match status" value="1"/>
</dbReference>
<dbReference type="EMBL" id="FNVU01000004">
    <property type="protein sequence ID" value="SEG27699.1"/>
    <property type="molecule type" value="Genomic_DNA"/>
</dbReference>
<evidence type="ECO:0000256" key="3">
    <source>
        <dbReference type="ARBA" id="ARBA00023163"/>
    </source>
</evidence>
<sequence>MRLPSSTSAASASSPVRSGELRRRLDGITQKSPTQGLRNPEGDGLVIRTVHPTIPRRGEYALTDSGRDSAALLESMRVRAEHHMADILTARQDYASRPAPEPVSG</sequence>
<dbReference type="PROSITE" id="PS51118">
    <property type="entry name" value="HTH_HXLR"/>
    <property type="match status" value="1"/>
</dbReference>
<evidence type="ECO:0000313" key="6">
    <source>
        <dbReference type="EMBL" id="SEG27699.1"/>
    </source>
</evidence>
<dbReference type="Proteomes" id="UP000236754">
    <property type="component" value="Unassembled WGS sequence"/>
</dbReference>
<gene>
    <name evidence="6" type="ORF">SAMN05216223_104155</name>
</gene>
<dbReference type="AlphaFoldDB" id="A0A1H5YTU9"/>
<dbReference type="RefSeq" id="WP_160145011.1">
    <property type="nucleotide sequence ID" value="NZ_FNVU01000004.1"/>
</dbReference>
<proteinExistence type="predicted"/>
<keyword evidence="7" id="KW-1185">Reference proteome</keyword>
<evidence type="ECO:0000256" key="1">
    <source>
        <dbReference type="ARBA" id="ARBA00023015"/>
    </source>
</evidence>
<protein>
    <submittedName>
        <fullName evidence="6">Transcriptional regulator, HxlR family</fullName>
    </submittedName>
</protein>
<dbReference type="PANTHER" id="PTHR33204:SF37">
    <property type="entry name" value="HTH-TYPE TRANSCRIPTIONAL REGULATOR YODB"/>
    <property type="match status" value="1"/>
</dbReference>
<evidence type="ECO:0000313" key="7">
    <source>
        <dbReference type="Proteomes" id="UP000236754"/>
    </source>
</evidence>
<feature type="compositionally biased region" description="Low complexity" evidence="4">
    <location>
        <begin position="1"/>
        <end position="14"/>
    </location>
</feature>
<dbReference type="Gene3D" id="1.10.10.10">
    <property type="entry name" value="Winged helix-like DNA-binding domain superfamily/Winged helix DNA-binding domain"/>
    <property type="match status" value="1"/>
</dbReference>
<accession>A0A1H5YTU9</accession>
<keyword evidence="1" id="KW-0805">Transcription regulation</keyword>
<dbReference type="PANTHER" id="PTHR33204">
    <property type="entry name" value="TRANSCRIPTIONAL REGULATOR, MARR FAMILY"/>
    <property type="match status" value="1"/>
</dbReference>
<feature type="domain" description="HTH hxlR-type" evidence="5">
    <location>
        <begin position="1"/>
        <end position="88"/>
    </location>
</feature>
<dbReference type="InterPro" id="IPR002577">
    <property type="entry name" value="HTH_HxlR"/>
</dbReference>
<dbReference type="InterPro" id="IPR036390">
    <property type="entry name" value="WH_DNA-bd_sf"/>
</dbReference>
<feature type="region of interest" description="Disordered" evidence="4">
    <location>
        <begin position="1"/>
        <end position="46"/>
    </location>
</feature>
<evidence type="ECO:0000259" key="5">
    <source>
        <dbReference type="PROSITE" id="PS51118"/>
    </source>
</evidence>
<keyword evidence="3" id="KW-0804">Transcription</keyword>
<dbReference type="OrthoDB" id="370168at2"/>
<name>A0A1H5YTU9_9ACTN</name>
<evidence type="ECO:0000256" key="4">
    <source>
        <dbReference type="SAM" id="MobiDB-lite"/>
    </source>
</evidence>
<dbReference type="GO" id="GO:0003677">
    <property type="term" value="F:DNA binding"/>
    <property type="evidence" value="ECO:0007669"/>
    <property type="project" value="UniProtKB-KW"/>
</dbReference>
<reference evidence="6 7" key="1">
    <citation type="submission" date="2016-10" db="EMBL/GenBank/DDBJ databases">
        <authorList>
            <person name="de Groot N.N."/>
        </authorList>
    </citation>
    <scope>NUCLEOTIDE SEQUENCE [LARGE SCALE GENOMIC DNA]</scope>
    <source>
        <strain evidence="6 7">CGMCC 4.2023</strain>
    </source>
</reference>
<dbReference type="SUPFAM" id="SSF46785">
    <property type="entry name" value="Winged helix' DNA-binding domain"/>
    <property type="match status" value="1"/>
</dbReference>
<organism evidence="6 7">
    <name type="scientific">Actinacidiphila yanglinensis</name>
    <dbReference type="NCBI Taxonomy" id="310779"/>
    <lineage>
        <taxon>Bacteria</taxon>
        <taxon>Bacillati</taxon>
        <taxon>Actinomycetota</taxon>
        <taxon>Actinomycetes</taxon>
        <taxon>Kitasatosporales</taxon>
        <taxon>Streptomycetaceae</taxon>
        <taxon>Actinacidiphila</taxon>
    </lineage>
</organism>
<evidence type="ECO:0000256" key="2">
    <source>
        <dbReference type="ARBA" id="ARBA00023125"/>
    </source>
</evidence>